<dbReference type="EMBL" id="AQGQ01000033">
    <property type="protein sequence ID" value="EOD55724.1"/>
    <property type="molecule type" value="Genomic_DNA"/>
</dbReference>
<evidence type="ECO:0000313" key="3">
    <source>
        <dbReference type="Proteomes" id="UP000013526"/>
    </source>
</evidence>
<dbReference type="Proteomes" id="UP000013526">
    <property type="component" value="Unassembled WGS sequence"/>
</dbReference>
<keyword evidence="3" id="KW-1185">Reference proteome</keyword>
<proteinExistence type="predicted"/>
<name>R1HBB7_9GAMM</name>
<evidence type="ECO:0000256" key="1">
    <source>
        <dbReference type="SAM" id="MobiDB-lite"/>
    </source>
</evidence>
<gene>
    <name evidence="2" type="ORF">G113_07433</name>
</gene>
<evidence type="ECO:0000313" key="2">
    <source>
        <dbReference type="EMBL" id="EOD55724.1"/>
    </source>
</evidence>
<sequence>MEGSRTEYGVNDKTAPDQDPFHLQPKKCHLEEQVAALLLIGLRPAQGANQKQHDENQQGNLDAMLGDMMRTPSMRPGPSLWCRSPRGASALFASASVFPPHIM</sequence>
<accession>R1HBB7</accession>
<reference evidence="2 3" key="1">
    <citation type="journal article" date="2013" name="Genome Announc.">
        <title>Draft Genome Sequence of Aeromonas molluscorum Strain 848TT, Isolated from Bivalve Molluscs.</title>
        <authorList>
            <person name="Spataro N."/>
            <person name="Farfan M."/>
            <person name="Albarral V."/>
            <person name="Sanglas A."/>
            <person name="Loren J.G."/>
            <person name="Fuste M.C."/>
            <person name="Bosch E."/>
        </authorList>
    </citation>
    <scope>NUCLEOTIDE SEQUENCE [LARGE SCALE GENOMIC DNA]</scope>
    <source>
        <strain evidence="2 3">848</strain>
    </source>
</reference>
<protein>
    <submittedName>
        <fullName evidence="2">Uncharacterized protein</fullName>
    </submittedName>
</protein>
<organism evidence="2 3">
    <name type="scientific">Aeromonas molluscorum 848</name>
    <dbReference type="NCBI Taxonomy" id="1268236"/>
    <lineage>
        <taxon>Bacteria</taxon>
        <taxon>Pseudomonadati</taxon>
        <taxon>Pseudomonadota</taxon>
        <taxon>Gammaproteobacteria</taxon>
        <taxon>Aeromonadales</taxon>
        <taxon>Aeromonadaceae</taxon>
        <taxon>Aeromonas</taxon>
    </lineage>
</organism>
<comment type="caution">
    <text evidence="2">The sequence shown here is derived from an EMBL/GenBank/DDBJ whole genome shotgun (WGS) entry which is preliminary data.</text>
</comment>
<feature type="region of interest" description="Disordered" evidence="1">
    <location>
        <begin position="1"/>
        <end position="23"/>
    </location>
</feature>
<dbReference type="AlphaFoldDB" id="R1HBB7"/>